<evidence type="ECO:0000256" key="1">
    <source>
        <dbReference type="SAM" id="Phobius"/>
    </source>
</evidence>
<reference evidence="3" key="2">
    <citation type="submission" date="2015-01" db="EMBL/GenBank/DDBJ databases">
        <title>Evolutionary Origins and Diversification of the Mycorrhizal Mutualists.</title>
        <authorList>
            <consortium name="DOE Joint Genome Institute"/>
            <consortium name="Mycorrhizal Genomics Consortium"/>
            <person name="Kohler A."/>
            <person name="Kuo A."/>
            <person name="Nagy L.G."/>
            <person name="Floudas D."/>
            <person name="Copeland A."/>
            <person name="Barry K.W."/>
            <person name="Cichocki N."/>
            <person name="Veneault-Fourrey C."/>
            <person name="LaButti K."/>
            <person name="Lindquist E.A."/>
            <person name="Lipzen A."/>
            <person name="Lundell T."/>
            <person name="Morin E."/>
            <person name="Murat C."/>
            <person name="Riley R."/>
            <person name="Ohm R."/>
            <person name="Sun H."/>
            <person name="Tunlid A."/>
            <person name="Henrissat B."/>
            <person name="Grigoriev I.V."/>
            <person name="Hibbett D.S."/>
            <person name="Martin F."/>
        </authorList>
    </citation>
    <scope>NUCLEOTIDE SEQUENCE [LARGE SCALE GENOMIC DNA]</scope>
    <source>
        <strain evidence="3">h7</strain>
    </source>
</reference>
<reference evidence="2 3" key="1">
    <citation type="submission" date="2014-04" db="EMBL/GenBank/DDBJ databases">
        <authorList>
            <consortium name="DOE Joint Genome Institute"/>
            <person name="Kuo A."/>
            <person name="Gay G."/>
            <person name="Dore J."/>
            <person name="Kohler A."/>
            <person name="Nagy L.G."/>
            <person name="Floudas D."/>
            <person name="Copeland A."/>
            <person name="Barry K.W."/>
            <person name="Cichocki N."/>
            <person name="Veneault-Fourrey C."/>
            <person name="LaButti K."/>
            <person name="Lindquist E.A."/>
            <person name="Lipzen A."/>
            <person name="Lundell T."/>
            <person name="Morin E."/>
            <person name="Murat C."/>
            <person name="Sun H."/>
            <person name="Tunlid A."/>
            <person name="Henrissat B."/>
            <person name="Grigoriev I.V."/>
            <person name="Hibbett D.S."/>
            <person name="Martin F."/>
            <person name="Nordberg H.P."/>
            <person name="Cantor M.N."/>
            <person name="Hua S.X."/>
        </authorList>
    </citation>
    <scope>NUCLEOTIDE SEQUENCE [LARGE SCALE GENOMIC DNA]</scope>
    <source>
        <strain evidence="3">h7</strain>
    </source>
</reference>
<evidence type="ECO:0000313" key="2">
    <source>
        <dbReference type="EMBL" id="KIM38311.1"/>
    </source>
</evidence>
<keyword evidence="1" id="KW-0812">Transmembrane</keyword>
<dbReference type="AlphaFoldDB" id="A0A0C3C3Z2"/>
<feature type="transmembrane region" description="Helical" evidence="1">
    <location>
        <begin position="45"/>
        <end position="65"/>
    </location>
</feature>
<keyword evidence="1" id="KW-0472">Membrane</keyword>
<accession>A0A0C3C3Z2</accession>
<sequence>MFFAAMWSIFNIVSIILAPVANPVFRSLEPGPLTTRDDPVIRETYFQIFITLFLHARLPYVLVVAKMEKLWRTEGSTALIQKTLVETSFNHGWDAERNPEGLLHGPSEFQTRWNACMDEIGQVYELSSCGTAALLGVVVALL</sequence>
<organism evidence="2 3">
    <name type="scientific">Hebeloma cylindrosporum</name>
    <dbReference type="NCBI Taxonomy" id="76867"/>
    <lineage>
        <taxon>Eukaryota</taxon>
        <taxon>Fungi</taxon>
        <taxon>Dikarya</taxon>
        <taxon>Basidiomycota</taxon>
        <taxon>Agaricomycotina</taxon>
        <taxon>Agaricomycetes</taxon>
        <taxon>Agaricomycetidae</taxon>
        <taxon>Agaricales</taxon>
        <taxon>Agaricineae</taxon>
        <taxon>Hymenogastraceae</taxon>
        <taxon>Hebeloma</taxon>
    </lineage>
</organism>
<dbReference type="Proteomes" id="UP000053424">
    <property type="component" value="Unassembled WGS sequence"/>
</dbReference>
<proteinExistence type="predicted"/>
<feature type="transmembrane region" description="Helical" evidence="1">
    <location>
        <begin position="7"/>
        <end position="25"/>
    </location>
</feature>
<protein>
    <submittedName>
        <fullName evidence="2">Uncharacterized protein</fullName>
    </submittedName>
</protein>
<gene>
    <name evidence="2" type="ORF">M413DRAFT_244336</name>
</gene>
<keyword evidence="3" id="KW-1185">Reference proteome</keyword>
<dbReference type="HOGENOM" id="CLU_1816032_0_0_1"/>
<keyword evidence="1" id="KW-1133">Transmembrane helix</keyword>
<name>A0A0C3C3Z2_HEBCY</name>
<evidence type="ECO:0000313" key="3">
    <source>
        <dbReference type="Proteomes" id="UP000053424"/>
    </source>
</evidence>
<dbReference type="EMBL" id="KN831791">
    <property type="protein sequence ID" value="KIM38311.1"/>
    <property type="molecule type" value="Genomic_DNA"/>
</dbReference>